<evidence type="ECO:0000313" key="1">
    <source>
        <dbReference type="EMBL" id="KKA19763.1"/>
    </source>
</evidence>
<name>A0A0F4YQ70_RASE3</name>
<accession>A0A0F4YQ70</accession>
<dbReference type="Gene3D" id="1.25.40.10">
    <property type="entry name" value="Tetratricopeptide repeat domain"/>
    <property type="match status" value="2"/>
</dbReference>
<dbReference type="PANTHER" id="PTHR46082:SF6">
    <property type="entry name" value="AAA+ ATPASE DOMAIN-CONTAINING PROTEIN-RELATED"/>
    <property type="match status" value="1"/>
</dbReference>
<evidence type="ECO:0000313" key="2">
    <source>
        <dbReference type="Proteomes" id="UP000053958"/>
    </source>
</evidence>
<comment type="caution">
    <text evidence="1">The sequence shown here is derived from an EMBL/GenBank/DDBJ whole genome shotgun (WGS) entry which is preliminary data.</text>
</comment>
<dbReference type="STRING" id="1408163.A0A0F4YQ70"/>
<dbReference type="AlphaFoldDB" id="A0A0F4YQ70"/>
<proteinExistence type="predicted"/>
<dbReference type="Pfam" id="PF13424">
    <property type="entry name" value="TPR_12"/>
    <property type="match status" value="1"/>
</dbReference>
<protein>
    <recommendedName>
        <fullName evidence="3">Kinesin light chain</fullName>
    </recommendedName>
</protein>
<dbReference type="InterPro" id="IPR011990">
    <property type="entry name" value="TPR-like_helical_dom_sf"/>
</dbReference>
<dbReference type="RefSeq" id="XP_013326375.1">
    <property type="nucleotide sequence ID" value="XM_013470921.1"/>
</dbReference>
<dbReference type="EMBL" id="LASV01000321">
    <property type="protein sequence ID" value="KKA19763.1"/>
    <property type="molecule type" value="Genomic_DNA"/>
</dbReference>
<organism evidence="1 2">
    <name type="scientific">Rasamsonia emersonii (strain ATCC 16479 / CBS 393.64 / IMI 116815)</name>
    <dbReference type="NCBI Taxonomy" id="1408163"/>
    <lineage>
        <taxon>Eukaryota</taxon>
        <taxon>Fungi</taxon>
        <taxon>Dikarya</taxon>
        <taxon>Ascomycota</taxon>
        <taxon>Pezizomycotina</taxon>
        <taxon>Eurotiomycetes</taxon>
        <taxon>Eurotiomycetidae</taxon>
        <taxon>Eurotiales</taxon>
        <taxon>Trichocomaceae</taxon>
        <taxon>Rasamsonia</taxon>
    </lineage>
</organism>
<gene>
    <name evidence="1" type="ORF">T310_6255</name>
</gene>
<dbReference type="InterPro" id="IPR053137">
    <property type="entry name" value="NLR-like"/>
</dbReference>
<dbReference type="Proteomes" id="UP000053958">
    <property type="component" value="Unassembled WGS sequence"/>
</dbReference>
<reference evidence="1 2" key="1">
    <citation type="submission" date="2015-04" db="EMBL/GenBank/DDBJ databases">
        <authorList>
            <person name="Heijne W.H."/>
            <person name="Fedorova N.D."/>
            <person name="Nierman W.C."/>
            <person name="Vollebregt A.W."/>
            <person name="Zhao Z."/>
            <person name="Wu L."/>
            <person name="Kumar M."/>
            <person name="Stam H."/>
            <person name="van den Berg M.A."/>
            <person name="Pel H.J."/>
        </authorList>
    </citation>
    <scope>NUCLEOTIDE SEQUENCE [LARGE SCALE GENOMIC DNA]</scope>
    <source>
        <strain evidence="1 2">CBS 393.64</strain>
    </source>
</reference>
<dbReference type="SUPFAM" id="SSF48452">
    <property type="entry name" value="TPR-like"/>
    <property type="match status" value="3"/>
</dbReference>
<dbReference type="PANTHER" id="PTHR46082">
    <property type="entry name" value="ATP/GTP-BINDING PROTEIN-RELATED"/>
    <property type="match status" value="1"/>
</dbReference>
<dbReference type="Pfam" id="PF13374">
    <property type="entry name" value="TPR_10"/>
    <property type="match status" value="1"/>
</dbReference>
<keyword evidence="2" id="KW-1185">Reference proteome</keyword>
<sequence length="446" mass="49626">MIYVLSSAIHCLTLVGSDANRCVGIWPSLPLLKQERVMRAYKPASPSLSVSAQSIVSHDLLLSLNPEVLLSQQDDFEPSPMLQVWTCGQASVPMMSFLNQLPAFGNAVDGLVERAQWKDAEGMLLRMLTQTERVSGPDHPETQKARMLLAHIYRQEGRARDAERLDSAVLEARQRSLGLETPDTLAAMYNLAADIKMQPGRLLEGLALERRALESAVRLYWDRGDVKDESGGMDILIRMCNLADTLFVHDQAADAVKLHETVLRLCTGFLGPGHPYTIAVMDSTGRDYVSQGRLSEAIRLLQDAVEAGRVHLGEKDATTRRCIVHLAETYGRMTAEGEGKVPEPQMVAIMEQAVAILEESIGGEDSDTVTLKYYLAVAYARMDGRFGESEALQEQVLGWCRKQLGERSRTANLIVRNLVLMYRQLGRMDKARQVEQEFERAVRSPS</sequence>
<evidence type="ECO:0008006" key="3">
    <source>
        <dbReference type="Google" id="ProtNLM"/>
    </source>
</evidence>
<dbReference type="GeneID" id="25318565"/>
<dbReference type="OrthoDB" id="5986190at2759"/>